<gene>
    <name evidence="1" type="ORF">SGPV113</name>
</gene>
<protein>
    <submittedName>
        <fullName evidence="1">Uncharacterized protein</fullName>
    </submittedName>
</protein>
<reference evidence="1 2" key="1">
    <citation type="journal article" date="2015" name="J. Virol.">
        <title>Salmon gill poxvirus, the deepest representative of the Chordopoxvirinae.</title>
        <authorList>
            <person name="Gjessing M.C."/>
            <person name="Yutin N."/>
            <person name="Tengs T."/>
            <person name="Senkevich T."/>
            <person name="Koonin E.V."/>
            <person name="Ronning H.P."/>
            <person name="Alarson M."/>
            <person name="Ylving S."/>
            <person name="Lie K.-I."/>
            <person name="Saure B."/>
            <person name="Tran L."/>
            <person name="Moss B."/>
            <person name="Dale O.B."/>
        </authorList>
    </citation>
    <scope>NUCLEOTIDE SEQUENCE [LARGE SCALE GENOMIC DNA]</scope>
    <source>
        <strain evidence="1">2012-04-F277-L3G</strain>
    </source>
</reference>
<dbReference type="RefSeq" id="YP_009162485.1">
    <property type="nucleotide sequence ID" value="NC_027707.1"/>
</dbReference>
<proteinExistence type="predicted"/>
<sequence>MFLIGLLFMVVTGVMYLLQQMTLLRTTSRQKNTEPPPMVSREWNYLTETYDHTANTTGLVNSTSTFSDTEVSDSMLYQLQLTLENIKKIVESKKSTRDYYWRQCTHIVQRYISQIQEVSAAV</sequence>
<dbReference type="KEGG" id="vg:25392280"/>
<dbReference type="EMBL" id="KT159937">
    <property type="protein sequence ID" value="AKR04237.1"/>
    <property type="molecule type" value="Genomic_DNA"/>
</dbReference>
<keyword evidence="2" id="KW-1185">Reference proteome</keyword>
<dbReference type="GeneID" id="25392280"/>
<evidence type="ECO:0000313" key="1">
    <source>
        <dbReference type="EMBL" id="AKR04237.1"/>
    </source>
</evidence>
<name>A0A0H4Y1E4_9POXV</name>
<evidence type="ECO:0000313" key="2">
    <source>
        <dbReference type="Proteomes" id="UP000105007"/>
    </source>
</evidence>
<organism evidence="1 2">
    <name type="scientific">Salmon gill poxvirus</name>
    <dbReference type="NCBI Taxonomy" id="1680908"/>
    <lineage>
        <taxon>Viruses</taxon>
        <taxon>Varidnaviria</taxon>
        <taxon>Bamfordvirae</taxon>
        <taxon>Nucleocytoviricota</taxon>
        <taxon>Pokkesviricetes</taxon>
        <taxon>Chitovirales</taxon>
        <taxon>Poxviridae</taxon>
        <taxon>Chordopoxvirinae</taxon>
        <taxon>Salmonpoxvirus</taxon>
        <taxon>Salmonpoxvirus gillpox</taxon>
        <taxon>Salmon gillpox virus</taxon>
    </lineage>
</organism>
<dbReference type="Proteomes" id="UP000105007">
    <property type="component" value="Segment"/>
</dbReference>
<accession>A0A0H4Y1E4</accession>